<gene>
    <name evidence="2" type="ORF">J2T57_002864</name>
</gene>
<evidence type="ECO:0008006" key="4">
    <source>
        <dbReference type="Google" id="ProtNLM"/>
    </source>
</evidence>
<evidence type="ECO:0000256" key="1">
    <source>
        <dbReference type="SAM" id="Phobius"/>
    </source>
</evidence>
<dbReference type="EMBL" id="JALJXV010000007">
    <property type="protein sequence ID" value="MCP1675709.1"/>
    <property type="molecule type" value="Genomic_DNA"/>
</dbReference>
<keyword evidence="1" id="KW-1133">Transmembrane helix</keyword>
<feature type="transmembrane region" description="Helical" evidence="1">
    <location>
        <begin position="49"/>
        <end position="80"/>
    </location>
</feature>
<reference evidence="2" key="1">
    <citation type="submission" date="2022-03" db="EMBL/GenBank/DDBJ databases">
        <title>Genomic Encyclopedia of Type Strains, Phase III (KMG-III): the genomes of soil and plant-associated and newly described type strains.</title>
        <authorList>
            <person name="Whitman W."/>
        </authorList>
    </citation>
    <scope>NUCLEOTIDE SEQUENCE</scope>
    <source>
        <strain evidence="2">ANL 6-2</strain>
    </source>
</reference>
<proteinExistence type="predicted"/>
<accession>A0AAE3KCE3</accession>
<protein>
    <recommendedName>
        <fullName evidence="4">Diguanylate cyclase</fullName>
    </recommendedName>
</protein>
<comment type="caution">
    <text evidence="2">The sequence shown here is derived from an EMBL/GenBank/DDBJ whole genome shotgun (WGS) entry which is preliminary data.</text>
</comment>
<keyword evidence="1" id="KW-0472">Membrane</keyword>
<sequence>MDTTQLLINALLFVFLPLWGIAGFFDWCCHRATRIETTSGLKESLMHSVMGIQVGIPILLCLLFRVNVLILLLCLAAWLLHEIVAHWDVHYAAPRRHISIWEMHAHSYLATLPFYMLASIFIINWPVVVDLITFNWQGQMTFTRMEYSHGGEAYLPFYLTFMVILCGFPYLEENLRCLRAQFSVGSADA</sequence>
<dbReference type="Proteomes" id="UP001205843">
    <property type="component" value="Unassembled WGS sequence"/>
</dbReference>
<evidence type="ECO:0000313" key="2">
    <source>
        <dbReference type="EMBL" id="MCP1675709.1"/>
    </source>
</evidence>
<feature type="transmembrane region" description="Helical" evidence="1">
    <location>
        <begin position="6"/>
        <end position="28"/>
    </location>
</feature>
<keyword evidence="3" id="KW-1185">Reference proteome</keyword>
<feature type="transmembrane region" description="Helical" evidence="1">
    <location>
        <begin position="153"/>
        <end position="171"/>
    </location>
</feature>
<name>A0AAE3KCE3_9GAMM</name>
<dbReference type="AlphaFoldDB" id="A0AAE3KCE3"/>
<keyword evidence="1" id="KW-0812">Transmembrane</keyword>
<dbReference type="RefSeq" id="WP_253479416.1">
    <property type="nucleotide sequence ID" value="NZ_JALJXV010000007.1"/>
</dbReference>
<feature type="transmembrane region" description="Helical" evidence="1">
    <location>
        <begin position="112"/>
        <end position="132"/>
    </location>
</feature>
<evidence type="ECO:0000313" key="3">
    <source>
        <dbReference type="Proteomes" id="UP001205843"/>
    </source>
</evidence>
<organism evidence="2 3">
    <name type="scientific">Natronocella acetinitrilica</name>
    <dbReference type="NCBI Taxonomy" id="414046"/>
    <lineage>
        <taxon>Bacteria</taxon>
        <taxon>Pseudomonadati</taxon>
        <taxon>Pseudomonadota</taxon>
        <taxon>Gammaproteobacteria</taxon>
        <taxon>Chromatiales</taxon>
        <taxon>Ectothiorhodospiraceae</taxon>
        <taxon>Natronocella</taxon>
    </lineage>
</organism>